<dbReference type="Proteomes" id="UP000239747">
    <property type="component" value="Unassembled WGS sequence"/>
</dbReference>
<reference evidence="2 3" key="1">
    <citation type="submission" date="2017-01" db="EMBL/GenBank/DDBJ databases">
        <title>Trade-off between light-utilization and light-protection in marine flavobacteria.</title>
        <authorList>
            <person name="Kumagai Y."/>
            <person name="Yoshizawa S."/>
            <person name="Kogure K."/>
            <person name="Iwasaki W."/>
        </authorList>
    </citation>
    <scope>NUCLEOTIDE SEQUENCE [LARGE SCALE GENOMIC DNA]</scope>
    <source>
        <strain evidence="2 3">KCTC 32109</strain>
    </source>
</reference>
<keyword evidence="3" id="KW-1185">Reference proteome</keyword>
<dbReference type="InterPro" id="IPR013783">
    <property type="entry name" value="Ig-like_fold"/>
</dbReference>
<feature type="signal peptide" evidence="1">
    <location>
        <begin position="1"/>
        <end position="25"/>
    </location>
</feature>
<evidence type="ECO:0000313" key="3">
    <source>
        <dbReference type="Proteomes" id="UP000239747"/>
    </source>
</evidence>
<dbReference type="RefSeq" id="WP_170061699.1">
    <property type="nucleotide sequence ID" value="NZ_MTPW01000001.1"/>
</dbReference>
<name>A0A2S7U7V7_9FLAO</name>
<evidence type="ECO:0000313" key="2">
    <source>
        <dbReference type="EMBL" id="PQJ31055.1"/>
    </source>
</evidence>
<keyword evidence="1" id="KW-0732">Signal</keyword>
<dbReference type="InterPro" id="IPR021615">
    <property type="entry name" value="Omp28"/>
</dbReference>
<accession>A0A2S7U7V7</accession>
<organism evidence="2 3">
    <name type="scientific">Nonlabens arenilitoris</name>
    <dbReference type="NCBI Taxonomy" id="1217969"/>
    <lineage>
        <taxon>Bacteria</taxon>
        <taxon>Pseudomonadati</taxon>
        <taxon>Bacteroidota</taxon>
        <taxon>Flavobacteriia</taxon>
        <taxon>Flavobacteriales</taxon>
        <taxon>Flavobacteriaceae</taxon>
        <taxon>Nonlabens</taxon>
    </lineage>
</organism>
<feature type="chain" id="PRO_5015658864" description="Omp28-related outer membrane protein" evidence="1">
    <location>
        <begin position="26"/>
        <end position="352"/>
    </location>
</feature>
<proteinExistence type="predicted"/>
<dbReference type="EMBL" id="MTPW01000001">
    <property type="protein sequence ID" value="PQJ31055.1"/>
    <property type="molecule type" value="Genomic_DNA"/>
</dbReference>
<dbReference type="AlphaFoldDB" id="A0A2S7U7V7"/>
<evidence type="ECO:0000256" key="1">
    <source>
        <dbReference type="SAM" id="SignalP"/>
    </source>
</evidence>
<gene>
    <name evidence="2" type="ORF">BST92_03545</name>
</gene>
<dbReference type="Pfam" id="PF11551">
    <property type="entry name" value="Omp28"/>
    <property type="match status" value="1"/>
</dbReference>
<evidence type="ECO:0008006" key="4">
    <source>
        <dbReference type="Google" id="ProtNLM"/>
    </source>
</evidence>
<sequence>MKTANFLKMMMLFLAIGITSCSTNSTDDGTSGGNGSGGSSGVTLEASKSRVYDNTIVSFTVRDSNGAIATSSAVITVDGTPITGTTTLLTGVGTKAVQATLGTETSNTVNIDVITPSYTTKGLIEDYTGAGCGWCPRVSQGILDVHAASNGENVYAVAIHNPVFGPDPMTFAQRSVLENHFGINGYPSAVLNRDQEWNAASNHNMNVQQALSMLNSTAQVGLAIDSNVSGSTVNATIKVGFDLDQSGLKLVAFLLENGIVYPQTNYTNNWGGVSPITNFEHNDVLRTSFTDLFGDAIPADQQVGGTEYTATLSATSSGVNTTDWDIIAFVVDASGNVVNVQKAAVGTNKDFD</sequence>
<dbReference type="PROSITE" id="PS51257">
    <property type="entry name" value="PROKAR_LIPOPROTEIN"/>
    <property type="match status" value="1"/>
</dbReference>
<dbReference type="Gene3D" id="2.60.40.10">
    <property type="entry name" value="Immunoglobulins"/>
    <property type="match status" value="1"/>
</dbReference>
<comment type="caution">
    <text evidence="2">The sequence shown here is derived from an EMBL/GenBank/DDBJ whole genome shotgun (WGS) entry which is preliminary data.</text>
</comment>
<protein>
    <recommendedName>
        <fullName evidence="4">Omp28-related outer membrane protein</fullName>
    </recommendedName>
</protein>